<evidence type="ECO:0000313" key="4">
    <source>
        <dbReference type="Proteomes" id="UP000199009"/>
    </source>
</evidence>
<reference evidence="3 4" key="1">
    <citation type="submission" date="2016-10" db="EMBL/GenBank/DDBJ databases">
        <authorList>
            <person name="de Groot N.N."/>
        </authorList>
    </citation>
    <scope>NUCLEOTIDE SEQUENCE [LARGE SCALE GENOMIC DNA]</scope>
    <source>
        <strain evidence="3 4">DSM 23142</strain>
    </source>
</reference>
<dbReference type="STRING" id="370764.SAMN04489810_1528"/>
<keyword evidence="4" id="KW-1185">Reference proteome</keyword>
<dbReference type="InterPro" id="IPR035905">
    <property type="entry name" value="Barstar-like_sf"/>
</dbReference>
<protein>
    <submittedName>
        <fullName evidence="3">Barstar, RNAse (Barnase) inhibitor</fullName>
    </submittedName>
</protein>
<organism evidence="3 4">
    <name type="scientific">Microbacterium pygmaeum</name>
    <dbReference type="NCBI Taxonomy" id="370764"/>
    <lineage>
        <taxon>Bacteria</taxon>
        <taxon>Bacillati</taxon>
        <taxon>Actinomycetota</taxon>
        <taxon>Actinomycetes</taxon>
        <taxon>Micrococcales</taxon>
        <taxon>Microbacteriaceae</taxon>
        <taxon>Microbacterium</taxon>
    </lineage>
</organism>
<dbReference type="Proteomes" id="UP000199009">
    <property type="component" value="Chromosome I"/>
</dbReference>
<dbReference type="SUPFAM" id="SSF52038">
    <property type="entry name" value="Barstar-related"/>
    <property type="match status" value="1"/>
</dbReference>
<comment type="similarity">
    <text evidence="1">Belongs to the barstar family.</text>
</comment>
<accession>A0A1G7XTF1</accession>
<feature type="domain" description="Barstar (barnase inhibitor)" evidence="2">
    <location>
        <begin position="1"/>
        <end position="78"/>
    </location>
</feature>
<name>A0A1G7XTF1_9MICO</name>
<proteinExistence type="inferred from homology"/>
<gene>
    <name evidence="3" type="ORF">SAMN04489810_1528</name>
</gene>
<evidence type="ECO:0000259" key="2">
    <source>
        <dbReference type="Pfam" id="PF01337"/>
    </source>
</evidence>
<dbReference type="OrthoDB" id="4793808at2"/>
<dbReference type="RefSeq" id="WP_091488325.1">
    <property type="nucleotide sequence ID" value="NZ_LT629692.1"/>
</dbReference>
<dbReference type="EMBL" id="LT629692">
    <property type="protein sequence ID" value="SDG87376.1"/>
    <property type="molecule type" value="Genomic_DNA"/>
</dbReference>
<dbReference type="Gene3D" id="3.30.370.10">
    <property type="entry name" value="Barstar-like"/>
    <property type="match status" value="1"/>
</dbReference>
<dbReference type="AlphaFoldDB" id="A0A1G7XTF1"/>
<dbReference type="InterPro" id="IPR000468">
    <property type="entry name" value="Barstar"/>
</dbReference>
<evidence type="ECO:0000313" key="3">
    <source>
        <dbReference type="EMBL" id="SDG87376.1"/>
    </source>
</evidence>
<evidence type="ECO:0000256" key="1">
    <source>
        <dbReference type="ARBA" id="ARBA00006845"/>
    </source>
</evidence>
<dbReference type="Pfam" id="PF01337">
    <property type="entry name" value="Barstar"/>
    <property type="match status" value="1"/>
</dbReference>
<sequence>MTTLTIDGSAVEGIDSFYDEINRVFMVGEDWQLGPSLDALNDLLYGGYGTLGALEAGESVRVRWRHSAHSRAALGAQATAGYYREKLRRPDLFRTDHFARLLADLEAGAGPTYFDIVLDVFAQHPRIELDLD</sequence>